<evidence type="ECO:0000256" key="5">
    <source>
        <dbReference type="ARBA" id="ARBA00023242"/>
    </source>
</evidence>
<dbReference type="InterPro" id="IPR011989">
    <property type="entry name" value="ARM-like"/>
</dbReference>
<dbReference type="EMBL" id="NJHN03000047">
    <property type="protein sequence ID" value="KAH9420897.1"/>
    <property type="molecule type" value="Genomic_DNA"/>
</dbReference>
<keyword evidence="3" id="KW-0677">Repeat</keyword>
<keyword evidence="9" id="KW-1185">Reference proteome</keyword>
<dbReference type="Pfam" id="PF08216">
    <property type="entry name" value="CTNNBL"/>
    <property type="match status" value="1"/>
</dbReference>
<evidence type="ECO:0000256" key="3">
    <source>
        <dbReference type="ARBA" id="ARBA00022737"/>
    </source>
</evidence>
<protein>
    <submittedName>
        <fullName evidence="8">Beta-catenin-like protein 1</fullName>
    </submittedName>
</protein>
<sequence>MNIEEVLRYNPPTSSFSTTDENDNNESQSTSKPKRLRLDDNPTTSTIRVGHVNAEEIDKLLSKTGIEHVNEIDSETFKRLILQLERRQLKNQEMRIKHADNPTKFMDSEFELFDIIKEMHVISTQPSLYDTAIQMNLLPQLLGLLSHENTDIACSVVALIQELTDLDDVDEIEQVGRLMDALIDGQITVALVANMERLDENVREESEGIYNSLAIIENLTDYKPELSKDVKPLLLWLLRKLKSKSPIFSANKLYASEILSILLQNSSDNRSMVGTLNGIDILLHVLSYYKRHDPSTADEEEYVENLYDCLCCSLFMSSRNLELFIQAEGIELMVLILKEKRKKHSPTDVRIGALKLLIMSLTIQTAAQLITTLADKFIEILGLRVLMPIFLRPSSIIGHVSGSRRRKQAALIDQIEEHTLVIIGALLKFTSRPELRDRILNKFIEQNFVKTERLVELHLKYWERLRQFDDRNKTTLSNKETVEQWFLIRLNEGGLFILQLIDQIIVMISSCRWESSQPSSTLSSVEYSIKQRIHRLLNMHSNTQRNLDHVQVIKSIVTEYIEEKNEKNNQTQDDYLLKCTQSF</sequence>
<comment type="caution">
    <text evidence="8">The sequence shown here is derived from an EMBL/GenBank/DDBJ whole genome shotgun (WGS) entry which is preliminary data.</text>
</comment>
<evidence type="ECO:0000256" key="4">
    <source>
        <dbReference type="ARBA" id="ARBA00023054"/>
    </source>
</evidence>
<name>A0ABQ8JEN7_DERPT</name>
<gene>
    <name evidence="8" type="primary">CTNNBL1</name>
    <name evidence="8" type="ORF">DERP_001331</name>
</gene>
<comment type="subcellular location">
    <subcellularLocation>
        <location evidence="1">Nucleus</location>
    </subcellularLocation>
</comment>
<evidence type="ECO:0000256" key="2">
    <source>
        <dbReference type="ARBA" id="ARBA00022553"/>
    </source>
</evidence>
<dbReference type="InterPro" id="IPR016024">
    <property type="entry name" value="ARM-type_fold"/>
</dbReference>
<dbReference type="SMART" id="SM01156">
    <property type="entry name" value="DUF1716"/>
    <property type="match status" value="1"/>
</dbReference>
<evidence type="ECO:0000313" key="9">
    <source>
        <dbReference type="Proteomes" id="UP000887458"/>
    </source>
</evidence>
<organism evidence="8 9">
    <name type="scientific">Dermatophagoides pteronyssinus</name>
    <name type="common">European house dust mite</name>
    <dbReference type="NCBI Taxonomy" id="6956"/>
    <lineage>
        <taxon>Eukaryota</taxon>
        <taxon>Metazoa</taxon>
        <taxon>Ecdysozoa</taxon>
        <taxon>Arthropoda</taxon>
        <taxon>Chelicerata</taxon>
        <taxon>Arachnida</taxon>
        <taxon>Acari</taxon>
        <taxon>Acariformes</taxon>
        <taxon>Sarcoptiformes</taxon>
        <taxon>Astigmata</taxon>
        <taxon>Psoroptidia</taxon>
        <taxon>Analgoidea</taxon>
        <taxon>Pyroglyphidae</taxon>
        <taxon>Dermatophagoidinae</taxon>
        <taxon>Dermatophagoides</taxon>
    </lineage>
</organism>
<feature type="domain" description="Beta-catenin-like protein 1 N-terminal" evidence="7">
    <location>
        <begin position="53"/>
        <end position="157"/>
    </location>
</feature>
<evidence type="ECO:0000256" key="6">
    <source>
        <dbReference type="SAM" id="MobiDB-lite"/>
    </source>
</evidence>
<feature type="compositionally biased region" description="Polar residues" evidence="6">
    <location>
        <begin position="11"/>
        <end position="31"/>
    </location>
</feature>
<dbReference type="PANTHER" id="PTHR14978">
    <property type="entry name" value="BETA-CATENIN-LIKE PROTEIN 1 NUCLEAR ASSOCIATED PROTEIN"/>
    <property type="match status" value="1"/>
</dbReference>
<keyword evidence="4" id="KW-0175">Coiled coil</keyword>
<proteinExistence type="predicted"/>
<dbReference type="InterPro" id="IPR013180">
    <property type="entry name" value="CTNNBL1_N"/>
</dbReference>
<dbReference type="Proteomes" id="UP000887458">
    <property type="component" value="Unassembled WGS sequence"/>
</dbReference>
<reference evidence="8 9" key="2">
    <citation type="journal article" date="2022" name="Mol. Biol. Evol.">
        <title>Comparative Genomics Reveals Insights into the Divergent Evolution of Astigmatic Mites and Household Pest Adaptations.</title>
        <authorList>
            <person name="Xiong Q."/>
            <person name="Wan A.T."/>
            <person name="Liu X."/>
            <person name="Fung C.S."/>
            <person name="Xiao X."/>
            <person name="Malainual N."/>
            <person name="Hou J."/>
            <person name="Wang L."/>
            <person name="Wang M."/>
            <person name="Yang K.Y."/>
            <person name="Cui Y."/>
            <person name="Leung E.L."/>
            <person name="Nong W."/>
            <person name="Shin S.K."/>
            <person name="Au S.W."/>
            <person name="Jeong K.Y."/>
            <person name="Chew F.T."/>
            <person name="Hui J.H."/>
            <person name="Leung T.F."/>
            <person name="Tungtrongchitr A."/>
            <person name="Zhong N."/>
            <person name="Liu Z."/>
            <person name="Tsui S.K."/>
        </authorList>
    </citation>
    <scope>NUCLEOTIDE SEQUENCE [LARGE SCALE GENOMIC DNA]</scope>
    <source>
        <strain evidence="8">Derp</strain>
    </source>
</reference>
<dbReference type="InterPro" id="IPR039678">
    <property type="entry name" value="CTNNBL1"/>
</dbReference>
<dbReference type="SUPFAM" id="SSF48371">
    <property type="entry name" value="ARM repeat"/>
    <property type="match status" value="1"/>
</dbReference>
<reference evidence="8 9" key="1">
    <citation type="journal article" date="2018" name="J. Allergy Clin. Immunol.">
        <title>High-quality assembly of Dermatophagoides pteronyssinus genome and transcriptome reveals a wide range of novel allergens.</title>
        <authorList>
            <person name="Liu X.Y."/>
            <person name="Yang K.Y."/>
            <person name="Wang M.Q."/>
            <person name="Kwok J.S."/>
            <person name="Zeng X."/>
            <person name="Yang Z."/>
            <person name="Xiao X.J."/>
            <person name="Lau C.P."/>
            <person name="Li Y."/>
            <person name="Huang Z.M."/>
            <person name="Ba J.G."/>
            <person name="Yim A.K."/>
            <person name="Ouyang C.Y."/>
            <person name="Ngai S.M."/>
            <person name="Chan T.F."/>
            <person name="Leung E.L."/>
            <person name="Liu L."/>
            <person name="Liu Z.G."/>
            <person name="Tsui S.K."/>
        </authorList>
    </citation>
    <scope>NUCLEOTIDE SEQUENCE [LARGE SCALE GENOMIC DNA]</scope>
    <source>
        <strain evidence="8">Derp</strain>
    </source>
</reference>
<evidence type="ECO:0000259" key="7">
    <source>
        <dbReference type="SMART" id="SM01156"/>
    </source>
</evidence>
<keyword evidence="2" id="KW-0597">Phosphoprotein</keyword>
<feature type="region of interest" description="Disordered" evidence="6">
    <location>
        <begin position="1"/>
        <end position="45"/>
    </location>
</feature>
<dbReference type="PANTHER" id="PTHR14978:SF0">
    <property type="entry name" value="BETA-CATENIN-LIKE PROTEIN 1"/>
    <property type="match status" value="1"/>
</dbReference>
<evidence type="ECO:0000256" key="1">
    <source>
        <dbReference type="ARBA" id="ARBA00004123"/>
    </source>
</evidence>
<dbReference type="Gene3D" id="1.25.10.10">
    <property type="entry name" value="Leucine-rich Repeat Variant"/>
    <property type="match status" value="1"/>
</dbReference>
<keyword evidence="5" id="KW-0539">Nucleus</keyword>
<evidence type="ECO:0000313" key="8">
    <source>
        <dbReference type="EMBL" id="KAH9420897.1"/>
    </source>
</evidence>
<accession>A0ABQ8JEN7</accession>